<protein>
    <submittedName>
        <fullName evidence="1">Uncharacterized protein</fullName>
    </submittedName>
</protein>
<keyword evidence="2" id="KW-1185">Reference proteome</keyword>
<reference evidence="1" key="1">
    <citation type="submission" date="2023-10" db="EMBL/GenBank/DDBJ databases">
        <authorList>
            <person name="Rodriguez Cubillos JULIANA M."/>
            <person name="De Vega J."/>
        </authorList>
    </citation>
    <scope>NUCLEOTIDE SEQUENCE</scope>
</reference>
<gene>
    <name evidence="1" type="ORF">MILVUS5_LOCUS39835</name>
</gene>
<accession>A0ACB0MA97</accession>
<dbReference type="EMBL" id="CASHSV030000823">
    <property type="protein sequence ID" value="CAJ2677304.1"/>
    <property type="molecule type" value="Genomic_DNA"/>
</dbReference>
<dbReference type="Proteomes" id="UP001177021">
    <property type="component" value="Unassembled WGS sequence"/>
</dbReference>
<evidence type="ECO:0000313" key="1">
    <source>
        <dbReference type="EMBL" id="CAJ2677304.1"/>
    </source>
</evidence>
<sequence>MQEEELIDGKVDWRGRTAVRHKHGGMKVSLLVLGAFAFENMATLSLAVNLVSYFIGVMHFDLAGAANMVTNFAGVSYILSIVVAVIADTWIGRYKSVLISGFIECLGLVLLTIQAHRPNLKPALCNPTDITSVCEKVKGKQEAFLFIGLYLLAFGSAGLKACLPSHGADQFDERNPKEAKQMSSFFNGLLLALCIGGSVSLTFNVWIQDSKGWDWGFGVSAIAIACATILFASGLSLYRIHVAQKANAIIELLQVYTAAIRNINLPLPADSEDLYEIEQDKEAAMEIEFLPHRNTLRFLDKAAIKANDVQLEKQENPNPWKLCRVTQVENAKVILSMIPIFCCTIIMTLCLAQLQTFSVQQGFTMDRKITKNFHIPPASLPILPVAFLIIIIPFYDRICVPLLRKFTGIPTGITHLQRIGVGLVLSSISMAIAAIVEVKRKNVARDHNMLDAIPGLQPLPFSIFWLSFQYFVFGIADMFTYVGLLEFFYSQAPKGLKSTSTCFLWSSMALGYFLSSIMVQIVNRATKNHTASGGWLAGNNINRNHLNLFYLLLSVLSLINFFAYLFVSKMYKYRPQPQPQAPTVKGVDSQ</sequence>
<evidence type="ECO:0000313" key="2">
    <source>
        <dbReference type="Proteomes" id="UP001177021"/>
    </source>
</evidence>
<proteinExistence type="predicted"/>
<name>A0ACB0MA97_TRIPR</name>
<organism evidence="1 2">
    <name type="scientific">Trifolium pratense</name>
    <name type="common">Red clover</name>
    <dbReference type="NCBI Taxonomy" id="57577"/>
    <lineage>
        <taxon>Eukaryota</taxon>
        <taxon>Viridiplantae</taxon>
        <taxon>Streptophyta</taxon>
        <taxon>Embryophyta</taxon>
        <taxon>Tracheophyta</taxon>
        <taxon>Spermatophyta</taxon>
        <taxon>Magnoliopsida</taxon>
        <taxon>eudicotyledons</taxon>
        <taxon>Gunneridae</taxon>
        <taxon>Pentapetalae</taxon>
        <taxon>rosids</taxon>
        <taxon>fabids</taxon>
        <taxon>Fabales</taxon>
        <taxon>Fabaceae</taxon>
        <taxon>Papilionoideae</taxon>
        <taxon>50 kb inversion clade</taxon>
        <taxon>NPAAA clade</taxon>
        <taxon>Hologalegina</taxon>
        <taxon>IRL clade</taxon>
        <taxon>Trifolieae</taxon>
        <taxon>Trifolium</taxon>
    </lineage>
</organism>
<comment type="caution">
    <text evidence="1">The sequence shown here is derived from an EMBL/GenBank/DDBJ whole genome shotgun (WGS) entry which is preliminary data.</text>
</comment>